<sequence length="101" mass="10893">IPRTSVSNPRGAADIPLIFGTHNQVRGNSTDFEWETSYAMQEFWVSFAANPTADPRNSLGQVWPQYKGPNGLIMDFGNATGPGASYVAPVSVADRYSGPCL</sequence>
<comment type="caution">
    <text evidence="1">The sequence shown here is derived from an EMBL/GenBank/DDBJ whole genome shotgun (WGS) entry which is preliminary data.</text>
</comment>
<dbReference type="AlphaFoldDB" id="A0AAV9HT03"/>
<dbReference type="Gene3D" id="3.40.50.1820">
    <property type="entry name" value="alpha/beta hydrolase"/>
    <property type="match status" value="1"/>
</dbReference>
<dbReference type="Proteomes" id="UP001321749">
    <property type="component" value="Unassembled WGS sequence"/>
</dbReference>
<feature type="non-terminal residue" evidence="1">
    <location>
        <position position="1"/>
    </location>
</feature>
<gene>
    <name evidence="1" type="ORF">QBC42DRAFT_250710</name>
</gene>
<evidence type="ECO:0008006" key="3">
    <source>
        <dbReference type="Google" id="ProtNLM"/>
    </source>
</evidence>
<evidence type="ECO:0000313" key="1">
    <source>
        <dbReference type="EMBL" id="KAK4463169.1"/>
    </source>
</evidence>
<protein>
    <recommendedName>
        <fullName evidence="3">Carboxylesterase type B domain-containing protein</fullName>
    </recommendedName>
</protein>
<accession>A0AAV9HT03</accession>
<dbReference type="SUPFAM" id="SSF53474">
    <property type="entry name" value="alpha/beta-Hydrolases"/>
    <property type="match status" value="1"/>
</dbReference>
<organism evidence="1 2">
    <name type="scientific">Cladorrhinum samala</name>
    <dbReference type="NCBI Taxonomy" id="585594"/>
    <lineage>
        <taxon>Eukaryota</taxon>
        <taxon>Fungi</taxon>
        <taxon>Dikarya</taxon>
        <taxon>Ascomycota</taxon>
        <taxon>Pezizomycotina</taxon>
        <taxon>Sordariomycetes</taxon>
        <taxon>Sordariomycetidae</taxon>
        <taxon>Sordariales</taxon>
        <taxon>Podosporaceae</taxon>
        <taxon>Cladorrhinum</taxon>
    </lineage>
</organism>
<proteinExistence type="predicted"/>
<dbReference type="EMBL" id="MU864962">
    <property type="protein sequence ID" value="KAK4463169.1"/>
    <property type="molecule type" value="Genomic_DNA"/>
</dbReference>
<name>A0AAV9HT03_9PEZI</name>
<dbReference type="InterPro" id="IPR029058">
    <property type="entry name" value="AB_hydrolase_fold"/>
</dbReference>
<evidence type="ECO:0000313" key="2">
    <source>
        <dbReference type="Proteomes" id="UP001321749"/>
    </source>
</evidence>
<reference evidence="1" key="2">
    <citation type="submission" date="2023-06" db="EMBL/GenBank/DDBJ databases">
        <authorList>
            <consortium name="Lawrence Berkeley National Laboratory"/>
            <person name="Mondo S.J."/>
            <person name="Hensen N."/>
            <person name="Bonometti L."/>
            <person name="Westerberg I."/>
            <person name="Brannstrom I.O."/>
            <person name="Guillou S."/>
            <person name="Cros-Aarteil S."/>
            <person name="Calhoun S."/>
            <person name="Haridas S."/>
            <person name="Kuo A."/>
            <person name="Pangilinan J."/>
            <person name="Riley R."/>
            <person name="Labutti K."/>
            <person name="Andreopoulos B."/>
            <person name="Lipzen A."/>
            <person name="Chen C."/>
            <person name="Yanf M."/>
            <person name="Daum C."/>
            <person name="Ng V."/>
            <person name="Clum A."/>
            <person name="Steindorff A."/>
            <person name="Ohm R."/>
            <person name="Martin F."/>
            <person name="Silar P."/>
            <person name="Natvig D."/>
            <person name="Lalanne C."/>
            <person name="Gautier V."/>
            <person name="Ament-Velasquez S.L."/>
            <person name="Kruys A."/>
            <person name="Hutchinson M.I."/>
            <person name="Powell A.J."/>
            <person name="Barry K."/>
            <person name="Miller A.N."/>
            <person name="Grigoriev I.V."/>
            <person name="Debuchy R."/>
            <person name="Gladieux P."/>
            <person name="Thoren M.H."/>
            <person name="Johannesson H."/>
        </authorList>
    </citation>
    <scope>NUCLEOTIDE SEQUENCE</scope>
    <source>
        <strain evidence="1">PSN324</strain>
    </source>
</reference>
<reference evidence="1" key="1">
    <citation type="journal article" date="2023" name="Mol. Phylogenet. Evol.">
        <title>Genome-scale phylogeny and comparative genomics of the fungal order Sordariales.</title>
        <authorList>
            <person name="Hensen N."/>
            <person name="Bonometti L."/>
            <person name="Westerberg I."/>
            <person name="Brannstrom I.O."/>
            <person name="Guillou S."/>
            <person name="Cros-Aarteil S."/>
            <person name="Calhoun S."/>
            <person name="Haridas S."/>
            <person name="Kuo A."/>
            <person name="Mondo S."/>
            <person name="Pangilinan J."/>
            <person name="Riley R."/>
            <person name="LaButti K."/>
            <person name="Andreopoulos B."/>
            <person name="Lipzen A."/>
            <person name="Chen C."/>
            <person name="Yan M."/>
            <person name="Daum C."/>
            <person name="Ng V."/>
            <person name="Clum A."/>
            <person name="Steindorff A."/>
            <person name="Ohm R.A."/>
            <person name="Martin F."/>
            <person name="Silar P."/>
            <person name="Natvig D.O."/>
            <person name="Lalanne C."/>
            <person name="Gautier V."/>
            <person name="Ament-Velasquez S.L."/>
            <person name="Kruys A."/>
            <person name="Hutchinson M.I."/>
            <person name="Powell A.J."/>
            <person name="Barry K."/>
            <person name="Miller A.N."/>
            <person name="Grigoriev I.V."/>
            <person name="Debuchy R."/>
            <person name="Gladieux P."/>
            <person name="Hiltunen Thoren M."/>
            <person name="Johannesson H."/>
        </authorList>
    </citation>
    <scope>NUCLEOTIDE SEQUENCE</scope>
    <source>
        <strain evidence="1">PSN324</strain>
    </source>
</reference>
<keyword evidence="2" id="KW-1185">Reference proteome</keyword>